<reference evidence="1 2" key="1">
    <citation type="journal article" date="2014" name="PLoS Genet.">
        <title>Phylogenetically driven sequencing of extremely halophilic archaea reveals strategies for static and dynamic osmo-response.</title>
        <authorList>
            <person name="Becker E.A."/>
            <person name="Seitzer P.M."/>
            <person name="Tritt A."/>
            <person name="Larsen D."/>
            <person name="Krusor M."/>
            <person name="Yao A.I."/>
            <person name="Wu D."/>
            <person name="Madern D."/>
            <person name="Eisen J.A."/>
            <person name="Darling A.E."/>
            <person name="Facciotti M.T."/>
        </authorList>
    </citation>
    <scope>NUCLEOTIDE SEQUENCE [LARGE SCALE GENOMIC DNA]</scope>
    <source>
        <strain evidence="1 2">JCM 10478</strain>
    </source>
</reference>
<protein>
    <submittedName>
        <fullName evidence="1">Uncharacterized protein</fullName>
    </submittedName>
</protein>
<keyword evidence="2" id="KW-1185">Reference proteome</keyword>
<dbReference type="AlphaFoldDB" id="L9Y5F9"/>
<dbReference type="Proteomes" id="UP000011632">
    <property type="component" value="Unassembled WGS sequence"/>
</dbReference>
<sequence length="175" mass="19610">MTQTPDRITESNDQTIVGGGHVAYEIDATERRAQSLSSKLETAIEAFNARQFHHAPKESVGPKRAHTEYKLRAITDAIAEANERPSFTKHIDGELSYVVTEGYYPDEYTHFVDLTDIPADQRHRALSTVQNTLCRHGYIVNSLRSGDDGTLEKLHIVSLAWVYDARSHGRTAADE</sequence>
<proteinExistence type="predicted"/>
<dbReference type="EMBL" id="AOID01000019">
    <property type="protein sequence ID" value="ELY68891.1"/>
    <property type="molecule type" value="Genomic_DNA"/>
</dbReference>
<name>L9Y5F9_9EURY</name>
<gene>
    <name evidence="1" type="ORF">C489_05978</name>
</gene>
<evidence type="ECO:0000313" key="1">
    <source>
        <dbReference type="EMBL" id="ELY68891.1"/>
    </source>
</evidence>
<dbReference type="RefSeq" id="WP_006430253.1">
    <property type="nucleotide sequence ID" value="NZ_AOID01000019.1"/>
</dbReference>
<accession>L9Y5F9</accession>
<comment type="caution">
    <text evidence="1">The sequence shown here is derived from an EMBL/GenBank/DDBJ whole genome shotgun (WGS) entry which is preliminary data.</text>
</comment>
<dbReference type="PATRIC" id="fig|1227496.3.peg.1205"/>
<organism evidence="1 2">
    <name type="scientific">Natrinema versiforme JCM 10478</name>
    <dbReference type="NCBI Taxonomy" id="1227496"/>
    <lineage>
        <taxon>Archaea</taxon>
        <taxon>Methanobacteriati</taxon>
        <taxon>Methanobacteriota</taxon>
        <taxon>Stenosarchaea group</taxon>
        <taxon>Halobacteria</taxon>
        <taxon>Halobacteriales</taxon>
        <taxon>Natrialbaceae</taxon>
        <taxon>Natrinema</taxon>
    </lineage>
</organism>
<dbReference type="STRING" id="1227496.C489_05978"/>
<evidence type="ECO:0000313" key="2">
    <source>
        <dbReference type="Proteomes" id="UP000011632"/>
    </source>
</evidence>